<feature type="domain" description="Transposase InsH N-terminal" evidence="1">
    <location>
        <begin position="21"/>
        <end position="116"/>
    </location>
</feature>
<protein>
    <submittedName>
        <fullName evidence="2">Transposase</fullName>
    </submittedName>
</protein>
<dbReference type="RefSeq" id="WP_006460232.1">
    <property type="nucleotide sequence ID" value="NZ_CP007030.1"/>
</dbReference>
<dbReference type="HOGENOM" id="CLU_040038_0_0_6"/>
<sequence length="447" mass="51153">MKPKTPPKNPNQDLFRPLLVDIINPEHELARLEGLIDWAFFEREWAGYFPSTTGRPATSPRLIAGLFYLQHLYGHSDEGVLSAFLQSPYYQHFCGCVHFEHQLPIDPSSLVRWRKRVGEEGLEWLHTHSIQAAVNAKMVKPKSFEEILVDTTVMEKAITHPTDSKLLETARQRLVKQAQAQGINLRQNYNKVAPRQAIQTGRYAHAKQFKRMRQSLKKQRTYLGRIVRDVERKAQQITDGLKHELSLAKRLLSQKPKDKNKLYSLHAPEVECIGKGKSRKPYEFGVKVTVATTLKEGLVVGMRSLAGNPYDGHTLHEALEQKEILTDMPTKLVCVDRGYKGHWIEQSKVLISGQKRGMTASLKRKLKRRSAIDASIGHMKTEGRLDRCTLKGQLGDAMFALLCGAGHNLRLILNFLRDFLAFLWTAIWQSEWIKENIRTKKRKIKVA</sequence>
<dbReference type="OrthoDB" id="5625049at2"/>
<accession>W0DYB0</accession>
<dbReference type="InterPro" id="IPR008490">
    <property type="entry name" value="Transposase_InsH_N"/>
</dbReference>
<organism evidence="2 3">
    <name type="scientific">Thiomicrospira aerophila AL3</name>
    <dbReference type="NCBI Taxonomy" id="717772"/>
    <lineage>
        <taxon>Bacteria</taxon>
        <taxon>Pseudomonadati</taxon>
        <taxon>Pseudomonadota</taxon>
        <taxon>Gammaproteobacteria</taxon>
        <taxon>Thiotrichales</taxon>
        <taxon>Piscirickettsiaceae</taxon>
        <taxon>Thiomicrospira</taxon>
    </lineage>
</organism>
<dbReference type="InterPro" id="IPR047710">
    <property type="entry name" value="Transpos_IS5-like"/>
</dbReference>
<reference evidence="2 3" key="1">
    <citation type="submission" date="2013-12" db="EMBL/GenBank/DDBJ databases">
        <authorList>
            <consortium name="DOE Joint Genome Institute"/>
            <person name="Kappler U."/>
            <person name="Huntemann M."/>
            <person name="Han J."/>
            <person name="Chen A."/>
            <person name="Kyrpides N."/>
            <person name="Mavromatis K."/>
            <person name="Markowitz V."/>
            <person name="Palaniappan K."/>
            <person name="Ivanova N."/>
            <person name="Schaumberg A."/>
            <person name="Pati A."/>
            <person name="Liolios K."/>
            <person name="Nordberg H.P."/>
            <person name="Cantor M.N."/>
            <person name="Hua S.X."/>
            <person name="Woyke T."/>
        </authorList>
    </citation>
    <scope>NUCLEOTIDE SEQUENCE [LARGE SCALE GENOMIC DNA]</scope>
    <source>
        <strain evidence="3">AL2</strain>
    </source>
</reference>
<dbReference type="PANTHER" id="PTHR33803">
    <property type="entry name" value="IS1478 TRANSPOSASE"/>
    <property type="match status" value="1"/>
</dbReference>
<dbReference type="KEGG" id="tao:THIAE_09625"/>
<dbReference type="EMBL" id="CP007030">
    <property type="protein sequence ID" value="AHF01979.1"/>
    <property type="molecule type" value="Genomic_DNA"/>
</dbReference>
<dbReference type="InParanoid" id="W0DYB0"/>
<evidence type="ECO:0000259" key="1">
    <source>
        <dbReference type="Pfam" id="PF05598"/>
    </source>
</evidence>
<dbReference type="NCBIfam" id="NF033578">
    <property type="entry name" value="transpos_IS5_1"/>
    <property type="match status" value="1"/>
</dbReference>
<dbReference type="STRING" id="717772.THIAE_09625"/>
<dbReference type="PANTHER" id="PTHR33803:SF3">
    <property type="entry name" value="BLL1974 PROTEIN"/>
    <property type="match status" value="1"/>
</dbReference>
<evidence type="ECO:0000313" key="3">
    <source>
        <dbReference type="Proteomes" id="UP000005380"/>
    </source>
</evidence>
<dbReference type="Proteomes" id="UP000005380">
    <property type="component" value="Chromosome"/>
</dbReference>
<dbReference type="eggNOG" id="COG3039">
    <property type="taxonomic scope" value="Bacteria"/>
</dbReference>
<proteinExistence type="predicted"/>
<dbReference type="AlphaFoldDB" id="W0DYB0"/>
<keyword evidence="3" id="KW-1185">Reference proteome</keyword>
<dbReference type="Pfam" id="PF05598">
    <property type="entry name" value="DUF772"/>
    <property type="match status" value="1"/>
</dbReference>
<evidence type="ECO:0000313" key="2">
    <source>
        <dbReference type="EMBL" id="AHF01979.1"/>
    </source>
</evidence>
<name>W0DYB0_9GAMM</name>
<gene>
    <name evidence="2" type="ORF">THIAE_09625</name>
</gene>